<name>A0A940T4F0_9MICO</name>
<keyword evidence="2" id="KW-1185">Reference proteome</keyword>
<comment type="caution">
    <text evidence="1">The sequence shown here is derived from an EMBL/GenBank/DDBJ whole genome shotgun (WGS) entry which is preliminary data.</text>
</comment>
<evidence type="ECO:0000313" key="2">
    <source>
        <dbReference type="Proteomes" id="UP000675163"/>
    </source>
</evidence>
<protein>
    <submittedName>
        <fullName evidence="1">Uncharacterized protein</fullName>
    </submittedName>
</protein>
<dbReference type="AlphaFoldDB" id="A0A940T4F0"/>
<evidence type="ECO:0000313" key="1">
    <source>
        <dbReference type="EMBL" id="MBP1327167.1"/>
    </source>
</evidence>
<dbReference type="EMBL" id="JAFIDA010000001">
    <property type="protein sequence ID" value="MBP1327167.1"/>
    <property type="molecule type" value="Genomic_DNA"/>
</dbReference>
<dbReference type="Proteomes" id="UP000675163">
    <property type="component" value="Unassembled WGS sequence"/>
</dbReference>
<gene>
    <name evidence="1" type="ORF">JOF28_002399</name>
</gene>
<reference evidence="1" key="1">
    <citation type="submission" date="2021-02" db="EMBL/GenBank/DDBJ databases">
        <title>Sequencing the genomes of 1000 actinobacteria strains.</title>
        <authorList>
            <person name="Klenk H.-P."/>
        </authorList>
    </citation>
    <scope>NUCLEOTIDE SEQUENCE</scope>
    <source>
        <strain evidence="1">DSM 22850</strain>
    </source>
</reference>
<organism evidence="1 2">
    <name type="scientific">Leucobacter exalbidus</name>
    <dbReference type="NCBI Taxonomy" id="662960"/>
    <lineage>
        <taxon>Bacteria</taxon>
        <taxon>Bacillati</taxon>
        <taxon>Actinomycetota</taxon>
        <taxon>Actinomycetes</taxon>
        <taxon>Micrococcales</taxon>
        <taxon>Microbacteriaceae</taxon>
        <taxon>Leucobacter</taxon>
    </lineage>
</organism>
<sequence length="36" mass="3935">MLLALELFFLGLLGLASLAIAWVSGTVIYKLFKGQH</sequence>
<proteinExistence type="predicted"/>
<accession>A0A940T4F0</accession>